<feature type="non-terminal residue" evidence="1">
    <location>
        <position position="1"/>
    </location>
</feature>
<organism evidence="1 2">
    <name type="scientific">Cetraspora pellucida</name>
    <dbReference type="NCBI Taxonomy" id="1433469"/>
    <lineage>
        <taxon>Eukaryota</taxon>
        <taxon>Fungi</taxon>
        <taxon>Fungi incertae sedis</taxon>
        <taxon>Mucoromycota</taxon>
        <taxon>Glomeromycotina</taxon>
        <taxon>Glomeromycetes</taxon>
        <taxon>Diversisporales</taxon>
        <taxon>Gigasporaceae</taxon>
        <taxon>Cetraspora</taxon>
    </lineage>
</organism>
<dbReference type="EMBL" id="CAJVPW010027413">
    <property type="protein sequence ID" value="CAG8715494.1"/>
    <property type="molecule type" value="Genomic_DNA"/>
</dbReference>
<dbReference type="Proteomes" id="UP000789366">
    <property type="component" value="Unassembled WGS sequence"/>
</dbReference>
<keyword evidence="2" id="KW-1185">Reference proteome</keyword>
<evidence type="ECO:0000313" key="2">
    <source>
        <dbReference type="Proteomes" id="UP000789366"/>
    </source>
</evidence>
<sequence length="75" mass="8801">YQQKSAYPKRKSEEIKEEKRRTSFSEASSSNTISSKPNTEYENSIDYLMQLIRSLKKKFNIWSRTSLIASNRCTS</sequence>
<protein>
    <submittedName>
        <fullName evidence="1">16966_t:CDS:1</fullName>
    </submittedName>
</protein>
<reference evidence="1" key="1">
    <citation type="submission" date="2021-06" db="EMBL/GenBank/DDBJ databases">
        <authorList>
            <person name="Kallberg Y."/>
            <person name="Tangrot J."/>
            <person name="Rosling A."/>
        </authorList>
    </citation>
    <scope>NUCLEOTIDE SEQUENCE</scope>
    <source>
        <strain evidence="1">28 12/20/2015</strain>
    </source>
</reference>
<gene>
    <name evidence="1" type="ORF">SPELUC_LOCUS12090</name>
</gene>
<proteinExistence type="predicted"/>
<name>A0ACA9PL74_9GLOM</name>
<comment type="caution">
    <text evidence="1">The sequence shown here is derived from an EMBL/GenBank/DDBJ whole genome shotgun (WGS) entry which is preliminary data.</text>
</comment>
<evidence type="ECO:0000313" key="1">
    <source>
        <dbReference type="EMBL" id="CAG8715494.1"/>
    </source>
</evidence>
<accession>A0ACA9PL74</accession>